<dbReference type="RefSeq" id="WP_183317194.1">
    <property type="nucleotide sequence ID" value="NZ_JACIEN010000003.1"/>
</dbReference>
<name>A0A840C3Z2_9HYPH</name>
<reference evidence="2 3" key="1">
    <citation type="submission" date="2020-08" db="EMBL/GenBank/DDBJ databases">
        <title>Genomic Encyclopedia of Type Strains, Phase IV (KMG-IV): sequencing the most valuable type-strain genomes for metagenomic binning, comparative biology and taxonomic classification.</title>
        <authorList>
            <person name="Goeker M."/>
        </authorList>
    </citation>
    <scope>NUCLEOTIDE SEQUENCE [LARGE SCALE GENOMIC DNA]</scope>
    <source>
        <strain evidence="2 3">DSM 103737</strain>
    </source>
</reference>
<dbReference type="PROSITE" id="PS51257">
    <property type="entry name" value="PROKAR_LIPOPROTEIN"/>
    <property type="match status" value="1"/>
</dbReference>
<protein>
    <submittedName>
        <fullName evidence="2">Uncharacterized protein</fullName>
    </submittedName>
</protein>
<evidence type="ECO:0000256" key="1">
    <source>
        <dbReference type="SAM" id="Phobius"/>
    </source>
</evidence>
<sequence length="49" mass="5280">MRTPHDTRFGASLISIPAMWLILAALLIGCAAVWGQEAGRALSMLQEVL</sequence>
<keyword evidence="3" id="KW-1185">Reference proteome</keyword>
<gene>
    <name evidence="2" type="ORF">GGR16_003233</name>
</gene>
<evidence type="ECO:0000313" key="3">
    <source>
        <dbReference type="Proteomes" id="UP000577362"/>
    </source>
</evidence>
<proteinExistence type="predicted"/>
<keyword evidence="1" id="KW-1133">Transmembrane helix</keyword>
<organism evidence="2 3">
    <name type="scientific">Chelatococcus caeni</name>
    <dbReference type="NCBI Taxonomy" id="1348468"/>
    <lineage>
        <taxon>Bacteria</taxon>
        <taxon>Pseudomonadati</taxon>
        <taxon>Pseudomonadota</taxon>
        <taxon>Alphaproteobacteria</taxon>
        <taxon>Hyphomicrobiales</taxon>
        <taxon>Chelatococcaceae</taxon>
        <taxon>Chelatococcus</taxon>
    </lineage>
</organism>
<accession>A0A840C3Z2</accession>
<evidence type="ECO:0000313" key="2">
    <source>
        <dbReference type="EMBL" id="MBB4018199.1"/>
    </source>
</evidence>
<keyword evidence="1" id="KW-0472">Membrane</keyword>
<comment type="caution">
    <text evidence="2">The sequence shown here is derived from an EMBL/GenBank/DDBJ whole genome shotgun (WGS) entry which is preliminary data.</text>
</comment>
<keyword evidence="1" id="KW-0812">Transmembrane</keyword>
<dbReference type="Proteomes" id="UP000577362">
    <property type="component" value="Unassembled WGS sequence"/>
</dbReference>
<dbReference type="AlphaFoldDB" id="A0A840C3Z2"/>
<feature type="transmembrane region" description="Helical" evidence="1">
    <location>
        <begin position="12"/>
        <end position="34"/>
    </location>
</feature>
<dbReference type="EMBL" id="JACIEN010000003">
    <property type="protein sequence ID" value="MBB4018199.1"/>
    <property type="molecule type" value="Genomic_DNA"/>
</dbReference>